<sequence>MPGRGRVTDLPLVRESRHLQVVKSRASTCLVDGGKRGTAAGSRMPWKQRMLNKDKETAVKVLKKPRCWKVGGRGNVINDR</sequence>
<name>A0A5B7F8Y8_PORTR</name>
<dbReference type="Proteomes" id="UP000324222">
    <property type="component" value="Unassembled WGS sequence"/>
</dbReference>
<accession>A0A5B7F8Y8</accession>
<organism evidence="1 2">
    <name type="scientific">Portunus trituberculatus</name>
    <name type="common">Swimming crab</name>
    <name type="synonym">Neptunus trituberculatus</name>
    <dbReference type="NCBI Taxonomy" id="210409"/>
    <lineage>
        <taxon>Eukaryota</taxon>
        <taxon>Metazoa</taxon>
        <taxon>Ecdysozoa</taxon>
        <taxon>Arthropoda</taxon>
        <taxon>Crustacea</taxon>
        <taxon>Multicrustacea</taxon>
        <taxon>Malacostraca</taxon>
        <taxon>Eumalacostraca</taxon>
        <taxon>Eucarida</taxon>
        <taxon>Decapoda</taxon>
        <taxon>Pleocyemata</taxon>
        <taxon>Brachyura</taxon>
        <taxon>Eubrachyura</taxon>
        <taxon>Portunoidea</taxon>
        <taxon>Portunidae</taxon>
        <taxon>Portuninae</taxon>
        <taxon>Portunus</taxon>
    </lineage>
</organism>
<dbReference type="AlphaFoldDB" id="A0A5B7F8Y8"/>
<reference evidence="1 2" key="1">
    <citation type="submission" date="2019-05" db="EMBL/GenBank/DDBJ databases">
        <title>Another draft genome of Portunus trituberculatus and its Hox gene families provides insights of decapod evolution.</title>
        <authorList>
            <person name="Jeong J.-H."/>
            <person name="Song I."/>
            <person name="Kim S."/>
            <person name="Choi T."/>
            <person name="Kim D."/>
            <person name="Ryu S."/>
            <person name="Kim W."/>
        </authorList>
    </citation>
    <scope>NUCLEOTIDE SEQUENCE [LARGE SCALE GENOMIC DNA]</scope>
    <source>
        <tissue evidence="1">Muscle</tissue>
    </source>
</reference>
<comment type="caution">
    <text evidence="1">The sequence shown here is derived from an EMBL/GenBank/DDBJ whole genome shotgun (WGS) entry which is preliminary data.</text>
</comment>
<evidence type="ECO:0000313" key="2">
    <source>
        <dbReference type="Proteomes" id="UP000324222"/>
    </source>
</evidence>
<protein>
    <submittedName>
        <fullName evidence="1">Uncharacterized protein</fullName>
    </submittedName>
</protein>
<dbReference type="EMBL" id="VSRR010005609">
    <property type="protein sequence ID" value="MPC42902.1"/>
    <property type="molecule type" value="Genomic_DNA"/>
</dbReference>
<evidence type="ECO:0000313" key="1">
    <source>
        <dbReference type="EMBL" id="MPC42902.1"/>
    </source>
</evidence>
<proteinExistence type="predicted"/>
<keyword evidence="2" id="KW-1185">Reference proteome</keyword>
<gene>
    <name evidence="1" type="ORF">E2C01_036535</name>
</gene>